<dbReference type="Gene3D" id="1.20.1530.20">
    <property type="match status" value="1"/>
</dbReference>
<dbReference type="InterPro" id="IPR002657">
    <property type="entry name" value="BilAc:Na_symport/Acr3"/>
</dbReference>
<dbReference type="Pfam" id="PF01758">
    <property type="entry name" value="SBF"/>
    <property type="match status" value="1"/>
</dbReference>
<keyword evidence="2 5" id="KW-0812">Transmembrane</keyword>
<evidence type="ECO:0000256" key="1">
    <source>
        <dbReference type="ARBA" id="ARBA00004141"/>
    </source>
</evidence>
<keyword evidence="3 5" id="KW-1133">Transmembrane helix</keyword>
<evidence type="ECO:0000256" key="2">
    <source>
        <dbReference type="ARBA" id="ARBA00022692"/>
    </source>
</evidence>
<organism evidence="6 7">
    <name type="scientific">Glycine soja</name>
    <name type="common">Wild soybean</name>
    <dbReference type="NCBI Taxonomy" id="3848"/>
    <lineage>
        <taxon>Eukaryota</taxon>
        <taxon>Viridiplantae</taxon>
        <taxon>Streptophyta</taxon>
        <taxon>Embryophyta</taxon>
        <taxon>Tracheophyta</taxon>
        <taxon>Spermatophyta</taxon>
        <taxon>Magnoliopsida</taxon>
        <taxon>eudicotyledons</taxon>
        <taxon>Gunneridae</taxon>
        <taxon>Pentapetalae</taxon>
        <taxon>rosids</taxon>
        <taxon>fabids</taxon>
        <taxon>Fabales</taxon>
        <taxon>Fabaceae</taxon>
        <taxon>Papilionoideae</taxon>
        <taxon>50 kb inversion clade</taxon>
        <taxon>NPAAA clade</taxon>
        <taxon>indigoferoid/millettioid clade</taxon>
        <taxon>Phaseoleae</taxon>
        <taxon>Glycine</taxon>
        <taxon>Glycine subgen. Soja</taxon>
    </lineage>
</organism>
<evidence type="ECO:0000256" key="3">
    <source>
        <dbReference type="ARBA" id="ARBA00022989"/>
    </source>
</evidence>
<accession>A0A445L748</accession>
<dbReference type="Proteomes" id="UP000289340">
    <property type="component" value="Chromosome 3"/>
</dbReference>
<evidence type="ECO:0000313" key="6">
    <source>
        <dbReference type="EMBL" id="RZC19043.1"/>
    </source>
</evidence>
<dbReference type="InterPro" id="IPR038770">
    <property type="entry name" value="Na+/solute_symporter_sf"/>
</dbReference>
<keyword evidence="4 5" id="KW-0472">Membrane</keyword>
<comment type="subcellular location">
    <subcellularLocation>
        <location evidence="1">Membrane</location>
        <topology evidence="1">Multi-pass membrane protein</topology>
    </subcellularLocation>
</comment>
<reference evidence="6 7" key="1">
    <citation type="submission" date="2018-09" db="EMBL/GenBank/DDBJ databases">
        <title>A high-quality reference genome of wild soybean provides a powerful tool to mine soybean genomes.</title>
        <authorList>
            <person name="Xie M."/>
            <person name="Chung C.Y.L."/>
            <person name="Li M.-W."/>
            <person name="Wong F.-L."/>
            <person name="Chan T.-F."/>
            <person name="Lam H.-M."/>
        </authorList>
    </citation>
    <scope>NUCLEOTIDE SEQUENCE [LARGE SCALE GENOMIC DNA]</scope>
    <source>
        <strain evidence="7">cv. W05</strain>
        <tissue evidence="6">Hypocotyl of etiolated seedlings</tissue>
    </source>
</reference>
<proteinExistence type="predicted"/>
<feature type="transmembrane region" description="Helical" evidence="5">
    <location>
        <begin position="20"/>
        <end position="44"/>
    </location>
</feature>
<sequence>MWLCKFLTNFSPGGMKFNFVVLSFHIILSIIFKMVDLCLVAGTASNIRTYLSRGDVALSVIMTAASTLTAMVTDKRCFNLFPEAGRCT</sequence>
<name>A0A445L748_GLYSO</name>
<gene>
    <name evidence="6" type="ORF">D0Y65_006046</name>
</gene>
<keyword evidence="7" id="KW-1185">Reference proteome</keyword>
<dbReference type="AlphaFoldDB" id="A0A445L748"/>
<dbReference type="GO" id="GO:0016020">
    <property type="term" value="C:membrane"/>
    <property type="evidence" value="ECO:0007669"/>
    <property type="project" value="UniProtKB-SubCell"/>
</dbReference>
<comment type="caution">
    <text evidence="6">The sequence shown here is derived from an EMBL/GenBank/DDBJ whole genome shotgun (WGS) entry which is preliminary data.</text>
</comment>
<protein>
    <submittedName>
        <fullName evidence="6">Uncharacterized protein</fullName>
    </submittedName>
</protein>
<evidence type="ECO:0000256" key="5">
    <source>
        <dbReference type="SAM" id="Phobius"/>
    </source>
</evidence>
<dbReference type="EMBL" id="QZWG01000003">
    <property type="protein sequence ID" value="RZC19043.1"/>
    <property type="molecule type" value="Genomic_DNA"/>
</dbReference>
<evidence type="ECO:0000313" key="7">
    <source>
        <dbReference type="Proteomes" id="UP000289340"/>
    </source>
</evidence>
<evidence type="ECO:0000256" key="4">
    <source>
        <dbReference type="ARBA" id="ARBA00023136"/>
    </source>
</evidence>